<dbReference type="InterPro" id="IPR036688">
    <property type="entry name" value="MoeA_C_domain_IV_sf"/>
</dbReference>
<evidence type="ECO:0000256" key="5">
    <source>
        <dbReference type="ARBA" id="ARBA00022505"/>
    </source>
</evidence>
<dbReference type="SUPFAM" id="SSF63882">
    <property type="entry name" value="MoeA N-terminal region -like"/>
    <property type="match status" value="1"/>
</dbReference>
<keyword evidence="5 11" id="KW-0500">Molybdenum</keyword>
<accession>A0A1A9RJJ4</accession>
<keyword evidence="8 11" id="KW-0460">Magnesium</keyword>
<sequence>MALTPVHELQALIHAKIAAVQKPLETETVPLVSAVGRVLAQDVAAAVNIPPADISAMDGYALPVAAAAGSEWKVVGESVAGQPFSGSLPTDGCVRIMTGAVVPAACSSVVIQENVQLQDGVIRLEKDAAEGGNIRRRGEEIAAGDTVLQVGRILRQADIMLLAALGYAQIEVRRKLRVAVLSSGDELLEPGTADNRTDRIYDSNRYMLMARLAPLPVEVIDFGQVADRLEDVLKMLNKVIHQADVLITTGGVSVGDYDFMREAVERVGSIHHYKVALKPGKPFVFGQIMTTWCFGLPGNPVSGFVGFDIFLKAALWQLCGTAEIPQPVRFTAKLAEPVKKNHSRTDIQRGIISRQDDGTWLATPCGSQDSHRIYQVSRANAYLILPAESGSLPAGAEVTVQPFTEAFL</sequence>
<dbReference type="FunFam" id="3.40.980.10:FF:000004">
    <property type="entry name" value="Molybdopterin molybdenumtransferase"/>
    <property type="match status" value="1"/>
</dbReference>
<evidence type="ECO:0000256" key="6">
    <source>
        <dbReference type="ARBA" id="ARBA00022679"/>
    </source>
</evidence>
<gene>
    <name evidence="13" type="ORF">A7P85_00560</name>
</gene>
<dbReference type="GO" id="GO:0005829">
    <property type="term" value="C:cytosol"/>
    <property type="evidence" value="ECO:0007669"/>
    <property type="project" value="TreeGrafter"/>
</dbReference>
<dbReference type="Pfam" id="PF00994">
    <property type="entry name" value="MoCF_biosynth"/>
    <property type="match status" value="1"/>
</dbReference>
<keyword evidence="9 11" id="KW-0501">Molybdenum cofactor biosynthesis</keyword>
<keyword evidence="6 11" id="KW-0808">Transferase</keyword>
<dbReference type="EMBL" id="LXSF01000001">
    <property type="protein sequence ID" value="OAM18209.1"/>
    <property type="molecule type" value="Genomic_DNA"/>
</dbReference>
<dbReference type="NCBIfam" id="NF045515">
    <property type="entry name" value="Glp_gephyrin"/>
    <property type="match status" value="1"/>
</dbReference>
<feature type="domain" description="MoaB/Mog" evidence="12">
    <location>
        <begin position="179"/>
        <end position="317"/>
    </location>
</feature>
<evidence type="ECO:0000256" key="2">
    <source>
        <dbReference type="ARBA" id="ARBA00002901"/>
    </source>
</evidence>
<evidence type="ECO:0000256" key="7">
    <source>
        <dbReference type="ARBA" id="ARBA00022723"/>
    </source>
</evidence>
<comment type="pathway">
    <text evidence="3 11">Cofactor biosynthesis; molybdopterin biosynthesis.</text>
</comment>
<dbReference type="UniPathway" id="UPA00344"/>
<dbReference type="SUPFAM" id="SSF63867">
    <property type="entry name" value="MoeA C-terminal domain-like"/>
    <property type="match status" value="1"/>
</dbReference>
<dbReference type="Gene3D" id="3.40.980.10">
    <property type="entry name" value="MoaB/Mog-like domain"/>
    <property type="match status" value="1"/>
</dbReference>
<comment type="cofactor">
    <cofactor evidence="1 11">
        <name>Mg(2+)</name>
        <dbReference type="ChEBI" id="CHEBI:18420"/>
    </cofactor>
</comment>
<dbReference type="PROSITE" id="PS01079">
    <property type="entry name" value="MOCF_BIOSYNTHESIS_2"/>
    <property type="match status" value="1"/>
</dbReference>
<dbReference type="GO" id="GO:0061599">
    <property type="term" value="F:molybdopterin molybdotransferase activity"/>
    <property type="evidence" value="ECO:0007669"/>
    <property type="project" value="UniProtKB-UniRule"/>
</dbReference>
<comment type="catalytic activity">
    <reaction evidence="10">
        <text>adenylyl-molybdopterin + molybdate = Mo-molybdopterin + AMP + H(+)</text>
        <dbReference type="Rhea" id="RHEA:35047"/>
        <dbReference type="ChEBI" id="CHEBI:15378"/>
        <dbReference type="ChEBI" id="CHEBI:36264"/>
        <dbReference type="ChEBI" id="CHEBI:62727"/>
        <dbReference type="ChEBI" id="CHEBI:71302"/>
        <dbReference type="ChEBI" id="CHEBI:456215"/>
        <dbReference type="EC" id="2.10.1.1"/>
    </reaction>
</comment>
<dbReference type="GO" id="GO:0046872">
    <property type="term" value="F:metal ion binding"/>
    <property type="evidence" value="ECO:0007669"/>
    <property type="project" value="UniProtKB-UniRule"/>
</dbReference>
<reference evidence="14" key="1">
    <citation type="submission" date="2016-05" db="EMBL/GenBank/DDBJ databases">
        <title>Draft genome of Corynebacterium afermentans subsp. afermentans LCDC 88199T.</title>
        <authorList>
            <person name="Bernier A.-M."/>
            <person name="Bernard K."/>
        </authorList>
    </citation>
    <scope>NUCLEOTIDE SEQUENCE [LARGE SCALE GENOMIC DNA]</scope>
    <source>
        <strain evidence="14">NML01-0328</strain>
    </source>
</reference>
<protein>
    <recommendedName>
        <fullName evidence="11">Molybdopterin molybdenumtransferase</fullName>
        <ecNumber evidence="11">2.10.1.1</ecNumber>
    </recommendedName>
</protein>
<evidence type="ECO:0000256" key="10">
    <source>
        <dbReference type="ARBA" id="ARBA00047317"/>
    </source>
</evidence>
<comment type="function">
    <text evidence="2 11">Catalyzes the insertion of molybdate into adenylated molybdopterin with the concomitant release of AMP.</text>
</comment>
<proteinExistence type="inferred from homology"/>
<comment type="caution">
    <text evidence="13">The sequence shown here is derived from an EMBL/GenBank/DDBJ whole genome shotgun (WGS) entry which is preliminary data.</text>
</comment>
<dbReference type="Pfam" id="PF03454">
    <property type="entry name" value="MoeA_C"/>
    <property type="match status" value="1"/>
</dbReference>
<dbReference type="InterPro" id="IPR008284">
    <property type="entry name" value="MoCF_biosynth_CS"/>
</dbReference>
<evidence type="ECO:0000256" key="3">
    <source>
        <dbReference type="ARBA" id="ARBA00005046"/>
    </source>
</evidence>
<dbReference type="InterPro" id="IPR036135">
    <property type="entry name" value="MoeA_linker/N_sf"/>
</dbReference>
<dbReference type="InterPro" id="IPR005110">
    <property type="entry name" value="MoeA_linker/N"/>
</dbReference>
<name>A0A1A9RJJ4_EIKCO</name>
<dbReference type="Gene3D" id="2.40.340.10">
    <property type="entry name" value="MoeA, C-terminal, domain IV"/>
    <property type="match status" value="1"/>
</dbReference>
<comment type="similarity">
    <text evidence="4 11">Belongs to the MoeA family.</text>
</comment>
<evidence type="ECO:0000313" key="13">
    <source>
        <dbReference type="EMBL" id="OAM18209.1"/>
    </source>
</evidence>
<dbReference type="InterPro" id="IPR038987">
    <property type="entry name" value="MoeA-like"/>
</dbReference>
<dbReference type="InterPro" id="IPR036425">
    <property type="entry name" value="MoaB/Mog-like_dom_sf"/>
</dbReference>
<dbReference type="SUPFAM" id="SSF53218">
    <property type="entry name" value="Molybdenum cofactor biosynthesis proteins"/>
    <property type="match status" value="1"/>
</dbReference>
<evidence type="ECO:0000313" key="14">
    <source>
        <dbReference type="Proteomes" id="UP000078003"/>
    </source>
</evidence>
<evidence type="ECO:0000256" key="9">
    <source>
        <dbReference type="ARBA" id="ARBA00023150"/>
    </source>
</evidence>
<dbReference type="InterPro" id="IPR001453">
    <property type="entry name" value="MoaB/Mog_dom"/>
</dbReference>
<dbReference type="Proteomes" id="UP000078003">
    <property type="component" value="Unassembled WGS sequence"/>
</dbReference>
<dbReference type="Pfam" id="PF03453">
    <property type="entry name" value="MoeA_N"/>
    <property type="match status" value="1"/>
</dbReference>
<evidence type="ECO:0000259" key="12">
    <source>
        <dbReference type="SMART" id="SM00852"/>
    </source>
</evidence>
<dbReference type="PANTHER" id="PTHR10192">
    <property type="entry name" value="MOLYBDOPTERIN BIOSYNTHESIS PROTEIN"/>
    <property type="match status" value="1"/>
</dbReference>
<dbReference type="InterPro" id="IPR005111">
    <property type="entry name" value="MoeA_C_domain_IV"/>
</dbReference>
<dbReference type="RefSeq" id="WP_064083993.1">
    <property type="nucleotide sequence ID" value="NZ_LXSF01000001.1"/>
</dbReference>
<evidence type="ECO:0000256" key="1">
    <source>
        <dbReference type="ARBA" id="ARBA00001946"/>
    </source>
</evidence>
<evidence type="ECO:0000256" key="11">
    <source>
        <dbReference type="RuleBase" id="RU365090"/>
    </source>
</evidence>
<dbReference type="SMART" id="SM00852">
    <property type="entry name" value="MoCF_biosynth"/>
    <property type="match status" value="1"/>
</dbReference>
<dbReference type="Gene3D" id="3.90.105.10">
    <property type="entry name" value="Molybdopterin biosynthesis moea protein, domain 2"/>
    <property type="match status" value="1"/>
</dbReference>
<dbReference type="AlphaFoldDB" id="A0A1A9RJJ4"/>
<organism evidence="13 14">
    <name type="scientific">Eikenella corrodens</name>
    <dbReference type="NCBI Taxonomy" id="539"/>
    <lineage>
        <taxon>Bacteria</taxon>
        <taxon>Pseudomonadati</taxon>
        <taxon>Pseudomonadota</taxon>
        <taxon>Betaproteobacteria</taxon>
        <taxon>Neisseriales</taxon>
        <taxon>Neisseriaceae</taxon>
        <taxon>Eikenella</taxon>
    </lineage>
</organism>
<dbReference type="Gene3D" id="2.170.190.11">
    <property type="entry name" value="Molybdopterin biosynthesis moea protein, domain 3"/>
    <property type="match status" value="1"/>
</dbReference>
<dbReference type="GO" id="GO:0006777">
    <property type="term" value="P:Mo-molybdopterin cofactor biosynthetic process"/>
    <property type="evidence" value="ECO:0007669"/>
    <property type="project" value="UniProtKB-UniRule"/>
</dbReference>
<keyword evidence="7 11" id="KW-0479">Metal-binding</keyword>
<dbReference type="EC" id="2.10.1.1" evidence="11"/>
<evidence type="ECO:0000256" key="4">
    <source>
        <dbReference type="ARBA" id="ARBA00010763"/>
    </source>
</evidence>
<dbReference type="PANTHER" id="PTHR10192:SF5">
    <property type="entry name" value="GEPHYRIN"/>
    <property type="match status" value="1"/>
</dbReference>
<dbReference type="CDD" id="cd00887">
    <property type="entry name" value="MoeA"/>
    <property type="match status" value="1"/>
</dbReference>
<dbReference type="NCBIfam" id="TIGR00177">
    <property type="entry name" value="molyb_syn"/>
    <property type="match status" value="1"/>
</dbReference>
<evidence type="ECO:0000256" key="8">
    <source>
        <dbReference type="ARBA" id="ARBA00022842"/>
    </source>
</evidence>